<sequence>MRLKNRTIKAFTLTEVMVVLVISAIVAGLAFSVLGIVQSNMRSIEGNYRYQSEIQSLEVSLTIDFNKYTNATWNQEKEQLALFSPIAQKSYQIFSDSIVSNTDRFLVTPKSKIFYFEGEQVHSGRIDAVKLTFDKTTDVHRIFVFKRNDPSIHF</sequence>
<gene>
    <name evidence="2" type="ORF">ACFSJT_04065</name>
</gene>
<dbReference type="InterPro" id="IPR045584">
    <property type="entry name" value="Pilin-like"/>
</dbReference>
<dbReference type="RefSeq" id="WP_378318943.1">
    <property type="nucleotide sequence ID" value="NZ_JBHUHY010000003.1"/>
</dbReference>
<keyword evidence="1" id="KW-0472">Membrane</keyword>
<dbReference type="EMBL" id="JBHUHY010000003">
    <property type="protein sequence ID" value="MFD2185955.1"/>
    <property type="molecule type" value="Genomic_DNA"/>
</dbReference>
<evidence type="ECO:0000256" key="1">
    <source>
        <dbReference type="SAM" id="Phobius"/>
    </source>
</evidence>
<organism evidence="2 3">
    <name type="scientific">Aquimarina celericrescens</name>
    <dbReference type="NCBI Taxonomy" id="1964542"/>
    <lineage>
        <taxon>Bacteria</taxon>
        <taxon>Pseudomonadati</taxon>
        <taxon>Bacteroidota</taxon>
        <taxon>Flavobacteriia</taxon>
        <taxon>Flavobacteriales</taxon>
        <taxon>Flavobacteriaceae</taxon>
        <taxon>Aquimarina</taxon>
    </lineage>
</organism>
<protein>
    <submittedName>
        <fullName evidence="2">Type II secretion system protein J</fullName>
    </submittedName>
</protein>
<dbReference type="Pfam" id="PF07963">
    <property type="entry name" value="N_methyl"/>
    <property type="match status" value="1"/>
</dbReference>
<evidence type="ECO:0000313" key="2">
    <source>
        <dbReference type="EMBL" id="MFD2185955.1"/>
    </source>
</evidence>
<reference evidence="3" key="1">
    <citation type="journal article" date="2019" name="Int. J. Syst. Evol. Microbiol.">
        <title>The Global Catalogue of Microorganisms (GCM) 10K type strain sequencing project: providing services to taxonomists for standard genome sequencing and annotation.</title>
        <authorList>
            <consortium name="The Broad Institute Genomics Platform"/>
            <consortium name="The Broad Institute Genome Sequencing Center for Infectious Disease"/>
            <person name="Wu L."/>
            <person name="Ma J."/>
        </authorList>
    </citation>
    <scope>NUCLEOTIDE SEQUENCE [LARGE SCALE GENOMIC DNA]</scope>
    <source>
        <strain evidence="3">DT92</strain>
    </source>
</reference>
<keyword evidence="1" id="KW-1133">Transmembrane helix</keyword>
<evidence type="ECO:0000313" key="3">
    <source>
        <dbReference type="Proteomes" id="UP001597344"/>
    </source>
</evidence>
<dbReference type="Proteomes" id="UP001597344">
    <property type="component" value="Unassembled WGS sequence"/>
</dbReference>
<accession>A0ABW5AUV9</accession>
<proteinExistence type="predicted"/>
<dbReference type="SUPFAM" id="SSF54523">
    <property type="entry name" value="Pili subunits"/>
    <property type="match status" value="1"/>
</dbReference>
<dbReference type="InterPro" id="IPR012902">
    <property type="entry name" value="N_methyl_site"/>
</dbReference>
<name>A0ABW5AUV9_9FLAO</name>
<dbReference type="NCBIfam" id="TIGR02532">
    <property type="entry name" value="IV_pilin_GFxxxE"/>
    <property type="match status" value="1"/>
</dbReference>
<keyword evidence="3" id="KW-1185">Reference proteome</keyword>
<feature type="transmembrane region" description="Helical" evidence="1">
    <location>
        <begin position="12"/>
        <end position="37"/>
    </location>
</feature>
<keyword evidence="1" id="KW-0812">Transmembrane</keyword>
<comment type="caution">
    <text evidence="2">The sequence shown here is derived from an EMBL/GenBank/DDBJ whole genome shotgun (WGS) entry which is preliminary data.</text>
</comment>